<keyword evidence="1" id="KW-1133">Transmembrane helix</keyword>
<accession>E6MJM1</accession>
<comment type="caution">
    <text evidence="2">The sequence shown here is derived from an EMBL/GenBank/DDBJ whole genome shotgun (WGS) entry which is preliminary data.</text>
</comment>
<keyword evidence="3" id="KW-1185">Reference proteome</keyword>
<feature type="transmembrane region" description="Helical" evidence="1">
    <location>
        <begin position="6"/>
        <end position="24"/>
    </location>
</feature>
<keyword evidence="1" id="KW-0812">Transmembrane</keyword>
<dbReference type="Proteomes" id="UP000004754">
    <property type="component" value="Unassembled WGS sequence"/>
</dbReference>
<organism evidence="2 3">
    <name type="scientific">Pseudoramibacter alactolyticus ATCC 23263</name>
    <dbReference type="NCBI Taxonomy" id="887929"/>
    <lineage>
        <taxon>Bacteria</taxon>
        <taxon>Bacillati</taxon>
        <taxon>Bacillota</taxon>
        <taxon>Clostridia</taxon>
        <taxon>Eubacteriales</taxon>
        <taxon>Eubacteriaceae</taxon>
        <taxon>Pseudoramibacter</taxon>
    </lineage>
</organism>
<name>E6MJM1_9FIRM</name>
<protein>
    <submittedName>
        <fullName evidence="2">Uncharacterized protein</fullName>
    </submittedName>
</protein>
<proteinExistence type="predicted"/>
<keyword evidence="1" id="KW-0472">Membrane</keyword>
<evidence type="ECO:0000313" key="2">
    <source>
        <dbReference type="EMBL" id="EFV00757.1"/>
    </source>
</evidence>
<gene>
    <name evidence="2" type="ORF">HMP0721_2206</name>
</gene>
<dbReference type="STRING" id="887929.HMP0721_2206"/>
<dbReference type="AlphaFoldDB" id="E6MJM1"/>
<dbReference type="EMBL" id="AEQN01000028">
    <property type="protein sequence ID" value="EFV00757.1"/>
    <property type="molecule type" value="Genomic_DNA"/>
</dbReference>
<dbReference type="HOGENOM" id="CLU_3028903_0_0_9"/>
<reference evidence="2 3" key="1">
    <citation type="submission" date="2010-12" db="EMBL/GenBank/DDBJ databases">
        <authorList>
            <person name="Muzny D."/>
            <person name="Qin X."/>
            <person name="Deng J."/>
            <person name="Jiang H."/>
            <person name="Liu Y."/>
            <person name="Qu J."/>
            <person name="Song X.-Z."/>
            <person name="Zhang L."/>
            <person name="Thornton R."/>
            <person name="Coyle M."/>
            <person name="Francisco L."/>
            <person name="Jackson L."/>
            <person name="Javaid M."/>
            <person name="Korchina V."/>
            <person name="Kovar C."/>
            <person name="Mata R."/>
            <person name="Mathew T."/>
            <person name="Ngo R."/>
            <person name="Nguyen L."/>
            <person name="Nguyen N."/>
            <person name="Okwuonu G."/>
            <person name="Ongeri F."/>
            <person name="Pham C."/>
            <person name="Simmons D."/>
            <person name="Wilczek-Boney K."/>
            <person name="Hale W."/>
            <person name="Jakkamsetti A."/>
            <person name="Pham P."/>
            <person name="Ruth R."/>
            <person name="San Lucas F."/>
            <person name="Warren J."/>
            <person name="Zhang J."/>
            <person name="Zhao Z."/>
            <person name="Zhou C."/>
            <person name="Zhu D."/>
            <person name="Lee S."/>
            <person name="Bess C."/>
            <person name="Blankenburg K."/>
            <person name="Forbes L."/>
            <person name="Fu Q."/>
            <person name="Gubbala S."/>
            <person name="Hirani K."/>
            <person name="Jayaseelan J.C."/>
            <person name="Lara F."/>
            <person name="Munidasa M."/>
            <person name="Palculict T."/>
            <person name="Patil S."/>
            <person name="Pu L.-L."/>
            <person name="Saada N."/>
            <person name="Tang L."/>
            <person name="Weissenberger G."/>
            <person name="Zhu Y."/>
            <person name="Hemphill L."/>
            <person name="Shang Y."/>
            <person name="Youmans B."/>
            <person name="Ayvaz T."/>
            <person name="Ross M."/>
            <person name="Santibanez J."/>
            <person name="Aqrawi P."/>
            <person name="Gross S."/>
            <person name="Joshi V."/>
            <person name="Fowler G."/>
            <person name="Nazareth L."/>
            <person name="Reid J."/>
            <person name="Worley K."/>
            <person name="Petrosino J."/>
            <person name="Highlander S."/>
            <person name="Gibbs R."/>
        </authorList>
    </citation>
    <scope>NUCLEOTIDE SEQUENCE [LARGE SCALE GENOMIC DNA]</scope>
    <source>
        <strain evidence="2 3">ATCC 23263</strain>
    </source>
</reference>
<sequence length="55" mass="6440">MDRYTFCLLCLISPHIIALFLFTFNYKSFIDNINIESIFDRAIEILFNMGGHPLP</sequence>
<evidence type="ECO:0000256" key="1">
    <source>
        <dbReference type="SAM" id="Phobius"/>
    </source>
</evidence>
<evidence type="ECO:0000313" key="3">
    <source>
        <dbReference type="Proteomes" id="UP000004754"/>
    </source>
</evidence>